<sequence length="263" mass="28704">MESKKHPGKQFMTNVSFAPQQIIPTLKRLDNSGHMDNQPLIGRQSSNLRQDSLGVVSQSSLAGRRESFAVGGLGLISGKGHQSAFLDLTSPALVKCVFQARWKVLAYLQIVFGLLLIAVGTFSHYPVFTCGVQLVSEVDYLWFGLWIGILNLLCGACGLAASKAGLNNGGLHRVLRRSYFMLNCSFLPFANGIGLTNFGITLSKYSLICNPHPDERFTTILAFVQFWILCVCVILNVLGVVYQVVAGTKCKCWICTPKNPASA</sequence>
<feature type="transmembrane region" description="Helical" evidence="1">
    <location>
        <begin position="180"/>
        <end position="200"/>
    </location>
</feature>
<evidence type="ECO:0000256" key="1">
    <source>
        <dbReference type="SAM" id="Phobius"/>
    </source>
</evidence>
<keyword evidence="1" id="KW-0812">Transmembrane</keyword>
<dbReference type="Proteomes" id="UP000192578">
    <property type="component" value="Unassembled WGS sequence"/>
</dbReference>
<dbReference type="OrthoDB" id="10473904at2759"/>
<feature type="transmembrane region" description="Helical" evidence="1">
    <location>
        <begin position="220"/>
        <end position="242"/>
    </location>
</feature>
<dbReference type="EMBL" id="MTYJ01000169">
    <property type="protein sequence ID" value="OQV11539.1"/>
    <property type="molecule type" value="Genomic_DNA"/>
</dbReference>
<proteinExistence type="predicted"/>
<accession>A0A1W0W8K4</accession>
<evidence type="ECO:0000313" key="2">
    <source>
        <dbReference type="EMBL" id="OQV11539.1"/>
    </source>
</evidence>
<reference evidence="3" key="1">
    <citation type="submission" date="2017-01" db="EMBL/GenBank/DDBJ databases">
        <title>Comparative genomics of anhydrobiosis in the tardigrade Hypsibius dujardini.</title>
        <authorList>
            <person name="Yoshida Y."/>
            <person name="Koutsovoulos G."/>
            <person name="Laetsch D."/>
            <person name="Stevens L."/>
            <person name="Kumar S."/>
            <person name="Horikawa D."/>
            <person name="Ishino K."/>
            <person name="Komine S."/>
            <person name="Tomita M."/>
            <person name="Blaxter M."/>
            <person name="Arakawa K."/>
        </authorList>
    </citation>
    <scope>NUCLEOTIDE SEQUENCE [LARGE SCALE GENOMIC DNA]</scope>
    <source>
        <strain evidence="3">Z151</strain>
    </source>
</reference>
<feature type="transmembrane region" description="Helical" evidence="1">
    <location>
        <begin position="104"/>
        <end position="128"/>
    </location>
</feature>
<dbReference type="AlphaFoldDB" id="A0A1W0W8K4"/>
<feature type="transmembrane region" description="Helical" evidence="1">
    <location>
        <begin position="140"/>
        <end position="160"/>
    </location>
</feature>
<gene>
    <name evidence="2" type="ORF">BV898_14195</name>
</gene>
<keyword evidence="3" id="KW-1185">Reference proteome</keyword>
<evidence type="ECO:0000313" key="3">
    <source>
        <dbReference type="Proteomes" id="UP000192578"/>
    </source>
</evidence>
<comment type="caution">
    <text evidence="2">The sequence shown here is derived from an EMBL/GenBank/DDBJ whole genome shotgun (WGS) entry which is preliminary data.</text>
</comment>
<keyword evidence="1" id="KW-0472">Membrane</keyword>
<protein>
    <submittedName>
        <fullName evidence="2">Uncharacterized protein</fullName>
    </submittedName>
</protein>
<name>A0A1W0W8K4_HYPEX</name>
<keyword evidence="1" id="KW-1133">Transmembrane helix</keyword>
<organism evidence="2 3">
    <name type="scientific">Hypsibius exemplaris</name>
    <name type="common">Freshwater tardigrade</name>
    <dbReference type="NCBI Taxonomy" id="2072580"/>
    <lineage>
        <taxon>Eukaryota</taxon>
        <taxon>Metazoa</taxon>
        <taxon>Ecdysozoa</taxon>
        <taxon>Tardigrada</taxon>
        <taxon>Eutardigrada</taxon>
        <taxon>Parachela</taxon>
        <taxon>Hypsibioidea</taxon>
        <taxon>Hypsibiidae</taxon>
        <taxon>Hypsibius</taxon>
    </lineage>
</organism>